<dbReference type="EnsemblBacteria" id="ABK77385">
    <property type="protein sequence ID" value="ABK77385"/>
    <property type="gene ID" value="CENSYa_0752"/>
</dbReference>
<accession>A0RVL8</accession>
<keyword evidence="1" id="KW-0812">Transmembrane</keyword>
<evidence type="ECO:0000256" key="1">
    <source>
        <dbReference type="SAM" id="Phobius"/>
    </source>
</evidence>
<organism evidence="2 3">
    <name type="scientific">Cenarchaeum symbiosum (strain A)</name>
    <dbReference type="NCBI Taxonomy" id="414004"/>
    <lineage>
        <taxon>Archaea</taxon>
        <taxon>Nitrososphaerota</taxon>
        <taxon>Candidatus Cenarchaeales</taxon>
        <taxon>Candidatus Cenarchaeaceae</taxon>
        <taxon>Candidatus Cenarchaeum</taxon>
    </lineage>
</organism>
<sequence>MLKEFEHQFPLIITIIFATYFIWDLLKHIEYPDEGDRRNTKKRSVITLRWLLLAVVLTLAYWSYGIVQPPMSDMIDREQWTLTFIFLVFALVVGYRAVKWRVDERSPSYDKNRHE</sequence>
<dbReference type="Proteomes" id="UP000000758">
    <property type="component" value="Chromosome"/>
</dbReference>
<dbReference type="AlphaFoldDB" id="A0RVL8"/>
<evidence type="ECO:0000313" key="3">
    <source>
        <dbReference type="Proteomes" id="UP000000758"/>
    </source>
</evidence>
<feature type="transmembrane region" description="Helical" evidence="1">
    <location>
        <begin position="47"/>
        <end position="67"/>
    </location>
</feature>
<proteinExistence type="predicted"/>
<evidence type="ECO:0000313" key="2">
    <source>
        <dbReference type="EMBL" id="ABK77385.1"/>
    </source>
</evidence>
<dbReference type="HOGENOM" id="CLU_2103389_0_0_2"/>
<dbReference type="KEGG" id="csy:CENSYa_0752"/>
<dbReference type="EMBL" id="DP000238">
    <property type="protein sequence ID" value="ABK77385.1"/>
    <property type="molecule type" value="Genomic_DNA"/>
</dbReference>
<name>A0RVL8_CENSY</name>
<keyword evidence="3" id="KW-1185">Reference proteome</keyword>
<reference evidence="2 3" key="1">
    <citation type="journal article" date="2006" name="Proc. Natl. Acad. Sci. U.S.A.">
        <title>Genomic analysis of the uncultivated marine crenarchaeote Cenarchaeum symbiosum.</title>
        <authorList>
            <person name="Hallam S.J."/>
            <person name="Konstantinidis K.T."/>
            <person name="Putnam N."/>
            <person name="Schleper C."/>
            <person name="Watanabe Y."/>
            <person name="Sugahara J."/>
            <person name="Preston C."/>
            <person name="de la Torre J."/>
            <person name="Richardson P.M."/>
            <person name="DeLong E.F."/>
        </authorList>
    </citation>
    <scope>NUCLEOTIDE SEQUENCE [LARGE SCALE GENOMIC DNA]</scope>
    <source>
        <strain evidence="3">A</strain>
    </source>
</reference>
<feature type="transmembrane region" description="Helical" evidence="1">
    <location>
        <begin position="7"/>
        <end position="26"/>
    </location>
</feature>
<keyword evidence="1" id="KW-0472">Membrane</keyword>
<protein>
    <submittedName>
        <fullName evidence="2">Uncharacterized protein</fullName>
    </submittedName>
</protein>
<feature type="transmembrane region" description="Helical" evidence="1">
    <location>
        <begin position="79"/>
        <end position="98"/>
    </location>
</feature>
<gene>
    <name evidence="2" type="ordered locus">CENSYa_0752</name>
</gene>
<keyword evidence="1" id="KW-1133">Transmembrane helix</keyword>
<dbReference type="STRING" id="414004.CENSYa_0752"/>